<keyword evidence="1" id="KW-1133">Transmembrane helix</keyword>
<feature type="signal peptide" evidence="2">
    <location>
        <begin position="1"/>
        <end position="19"/>
    </location>
</feature>
<accession>A0A1Y2AZN2</accession>
<keyword evidence="1" id="KW-0472">Membrane</keyword>
<keyword evidence="4" id="KW-1185">Reference proteome</keyword>
<evidence type="ECO:0000256" key="2">
    <source>
        <dbReference type="SAM" id="SignalP"/>
    </source>
</evidence>
<keyword evidence="2" id="KW-0732">Signal</keyword>
<comment type="caution">
    <text evidence="3">The sequence shown here is derived from an EMBL/GenBank/DDBJ whole genome shotgun (WGS) entry which is preliminary data.</text>
</comment>
<evidence type="ECO:0000313" key="3">
    <source>
        <dbReference type="EMBL" id="ORY28031.1"/>
    </source>
</evidence>
<feature type="transmembrane region" description="Helical" evidence="1">
    <location>
        <begin position="35"/>
        <end position="57"/>
    </location>
</feature>
<feature type="chain" id="PRO_5013276970" evidence="2">
    <location>
        <begin position="20"/>
        <end position="132"/>
    </location>
</feature>
<sequence length="132" mass="15610">MALLLGTFLLFQLWRYVQVKKTEDIRIPKRKWIAFVQVLLGLLVFMLSCGDIIVWIIARNRHQDLNPDVLGYFMIIFGILLSAIWIFTVPAAYAYRWPTVQVQYQDPTTKQTTSEWKLRKLTSWDRLFGRSV</sequence>
<evidence type="ECO:0000313" key="4">
    <source>
        <dbReference type="Proteomes" id="UP000193986"/>
    </source>
</evidence>
<reference evidence="3 4" key="1">
    <citation type="submission" date="2016-07" db="EMBL/GenBank/DDBJ databases">
        <title>Pervasive Adenine N6-methylation of Active Genes in Fungi.</title>
        <authorList>
            <consortium name="DOE Joint Genome Institute"/>
            <person name="Mondo S.J."/>
            <person name="Dannebaum R.O."/>
            <person name="Kuo R.C."/>
            <person name="Labutti K."/>
            <person name="Haridas S."/>
            <person name="Kuo A."/>
            <person name="Salamov A."/>
            <person name="Ahrendt S.R."/>
            <person name="Lipzen A."/>
            <person name="Sullivan W."/>
            <person name="Andreopoulos W.B."/>
            <person name="Clum A."/>
            <person name="Lindquist E."/>
            <person name="Daum C."/>
            <person name="Ramamoorthy G.K."/>
            <person name="Gryganskyi A."/>
            <person name="Culley D."/>
            <person name="Magnuson J.K."/>
            <person name="James T.Y."/>
            <person name="O'Malley M.A."/>
            <person name="Stajich J.E."/>
            <person name="Spatafora J.W."/>
            <person name="Visel A."/>
            <person name="Grigoriev I.V."/>
        </authorList>
    </citation>
    <scope>NUCLEOTIDE SEQUENCE [LARGE SCALE GENOMIC DNA]</scope>
    <source>
        <strain evidence="3 4">68-887.2</strain>
    </source>
</reference>
<gene>
    <name evidence="3" type="ORF">BCR39DRAFT_506029</name>
</gene>
<evidence type="ECO:0000256" key="1">
    <source>
        <dbReference type="SAM" id="Phobius"/>
    </source>
</evidence>
<name>A0A1Y2AZN2_9TREE</name>
<protein>
    <submittedName>
        <fullName evidence="3">Uncharacterized protein</fullName>
    </submittedName>
</protein>
<feature type="transmembrane region" description="Helical" evidence="1">
    <location>
        <begin position="69"/>
        <end position="95"/>
    </location>
</feature>
<organism evidence="3 4">
    <name type="scientific">Naematelia encephala</name>
    <dbReference type="NCBI Taxonomy" id="71784"/>
    <lineage>
        <taxon>Eukaryota</taxon>
        <taxon>Fungi</taxon>
        <taxon>Dikarya</taxon>
        <taxon>Basidiomycota</taxon>
        <taxon>Agaricomycotina</taxon>
        <taxon>Tremellomycetes</taxon>
        <taxon>Tremellales</taxon>
        <taxon>Naemateliaceae</taxon>
        <taxon>Naematelia</taxon>
    </lineage>
</organism>
<dbReference type="EMBL" id="MCFC01000034">
    <property type="protein sequence ID" value="ORY28031.1"/>
    <property type="molecule type" value="Genomic_DNA"/>
</dbReference>
<dbReference type="Proteomes" id="UP000193986">
    <property type="component" value="Unassembled WGS sequence"/>
</dbReference>
<keyword evidence="1" id="KW-0812">Transmembrane</keyword>
<dbReference type="AlphaFoldDB" id="A0A1Y2AZN2"/>
<dbReference type="InParanoid" id="A0A1Y2AZN2"/>
<proteinExistence type="predicted"/>